<dbReference type="AlphaFoldDB" id="A0A117NIH8"/>
<dbReference type="EMBL" id="LKAM01000002">
    <property type="protein sequence ID" value="KUM49955.1"/>
    <property type="molecule type" value="Genomic_DNA"/>
</dbReference>
<reference evidence="1" key="1">
    <citation type="journal article" date="2015" name="Genome Biol. Evol.">
        <title>Organellar Genomes of White Spruce (Picea glauca): Assembly and Annotation.</title>
        <authorList>
            <person name="Jackman S.D."/>
            <person name="Warren R.L."/>
            <person name="Gibb E.A."/>
            <person name="Vandervalk B.P."/>
            <person name="Mohamadi H."/>
            <person name="Chu J."/>
            <person name="Raymond A."/>
            <person name="Pleasance S."/>
            <person name="Coope R."/>
            <person name="Wildung M.R."/>
            <person name="Ritland C.E."/>
            <person name="Bousquet J."/>
            <person name="Jones S.J."/>
            <person name="Bohlmann J."/>
            <person name="Birol I."/>
        </authorList>
    </citation>
    <scope>NUCLEOTIDE SEQUENCE [LARGE SCALE GENOMIC DNA]</scope>
    <source>
        <tissue evidence="1">Flushing bud</tissue>
    </source>
</reference>
<evidence type="ECO:0000313" key="1">
    <source>
        <dbReference type="EMBL" id="KUM49955.1"/>
    </source>
</evidence>
<name>A0A117NIH8_PICGL</name>
<geneLocation type="mitochondrion" evidence="1"/>
<gene>
    <name evidence="1" type="ORF">ABT39_MTgene3183</name>
</gene>
<comment type="caution">
    <text evidence="1">The sequence shown here is derived from an EMBL/GenBank/DDBJ whole genome shotgun (WGS) entry which is preliminary data.</text>
</comment>
<sequence>MDPWLVGRVANAWLRDAYLLMAKAWLTRMSRLVIPCRLVRWLILEDVMRLPLSPYYYYLRSREQLTNSSRSGPLTLGDQAARAGLTIAV</sequence>
<accession>A0A117NIH8</accession>
<organism evidence="1">
    <name type="scientific">Picea glauca</name>
    <name type="common">White spruce</name>
    <name type="synonym">Pinus glauca</name>
    <dbReference type="NCBI Taxonomy" id="3330"/>
    <lineage>
        <taxon>Eukaryota</taxon>
        <taxon>Viridiplantae</taxon>
        <taxon>Streptophyta</taxon>
        <taxon>Embryophyta</taxon>
        <taxon>Tracheophyta</taxon>
        <taxon>Spermatophyta</taxon>
        <taxon>Pinopsida</taxon>
        <taxon>Pinidae</taxon>
        <taxon>Conifers I</taxon>
        <taxon>Pinales</taxon>
        <taxon>Pinaceae</taxon>
        <taxon>Picea</taxon>
    </lineage>
</organism>
<protein>
    <submittedName>
        <fullName evidence="1">Uncharacterized protein</fullName>
    </submittedName>
</protein>
<keyword evidence="1" id="KW-0496">Mitochondrion</keyword>
<proteinExistence type="predicted"/>